<reference evidence="8" key="1">
    <citation type="submission" date="2022-03" db="EMBL/GenBank/DDBJ databases">
        <authorList>
            <person name="Legras J.-L."/>
            <person name="Devillers H."/>
            <person name="Grondin C."/>
        </authorList>
    </citation>
    <scope>NUCLEOTIDE SEQUENCE</scope>
    <source>
        <strain evidence="8">CLIB 1423</strain>
    </source>
</reference>
<evidence type="ECO:0000256" key="1">
    <source>
        <dbReference type="ARBA" id="ARBA00004123"/>
    </source>
</evidence>
<comment type="caution">
    <text evidence="8">The sequence shown here is derived from an EMBL/GenBank/DDBJ whole genome shotgun (WGS) entry which is preliminary data.</text>
</comment>
<keyword evidence="5" id="KW-0963">Cytoplasm</keyword>
<feature type="region of interest" description="Disordered" evidence="7">
    <location>
        <begin position="66"/>
        <end position="92"/>
    </location>
</feature>
<evidence type="ECO:0000256" key="3">
    <source>
        <dbReference type="ARBA" id="ARBA00005459"/>
    </source>
</evidence>
<organism evidence="8 9">
    <name type="scientific">[Candida] railenensis</name>
    <dbReference type="NCBI Taxonomy" id="45579"/>
    <lineage>
        <taxon>Eukaryota</taxon>
        <taxon>Fungi</taxon>
        <taxon>Dikarya</taxon>
        <taxon>Ascomycota</taxon>
        <taxon>Saccharomycotina</taxon>
        <taxon>Pichiomycetes</taxon>
        <taxon>Debaryomycetaceae</taxon>
        <taxon>Kurtzmaniella</taxon>
    </lineage>
</organism>
<dbReference type="Pfam" id="PF08591">
    <property type="entry name" value="RNR_inhib"/>
    <property type="match status" value="1"/>
</dbReference>
<name>A0A9P0VYF3_9ASCO</name>
<gene>
    <name evidence="8" type="ORF">CLIB1423_07S01090</name>
</gene>
<feature type="compositionally biased region" description="Polar residues" evidence="7">
    <location>
        <begin position="10"/>
        <end position="25"/>
    </location>
</feature>
<proteinExistence type="inferred from homology"/>
<evidence type="ECO:0000313" key="8">
    <source>
        <dbReference type="EMBL" id="CAH2352507.1"/>
    </source>
</evidence>
<dbReference type="InterPro" id="IPR013900">
    <property type="entry name" value="RNR_inhibitor"/>
</dbReference>
<dbReference type="GO" id="GO:0005737">
    <property type="term" value="C:cytoplasm"/>
    <property type="evidence" value="ECO:0007669"/>
    <property type="project" value="UniProtKB-SubCell"/>
</dbReference>
<evidence type="ECO:0000256" key="2">
    <source>
        <dbReference type="ARBA" id="ARBA00004496"/>
    </source>
</evidence>
<comment type="subcellular location">
    <subcellularLocation>
        <location evidence="2">Cytoplasm</location>
    </subcellularLocation>
    <subcellularLocation>
        <location evidence="1">Nucleus</location>
    </subcellularLocation>
</comment>
<keyword evidence="9" id="KW-1185">Reference proteome</keyword>
<evidence type="ECO:0000313" key="9">
    <source>
        <dbReference type="Proteomes" id="UP000837801"/>
    </source>
</evidence>
<evidence type="ECO:0000256" key="7">
    <source>
        <dbReference type="SAM" id="MobiDB-lite"/>
    </source>
</evidence>
<feature type="compositionally biased region" description="Polar residues" evidence="7">
    <location>
        <begin position="78"/>
        <end position="92"/>
    </location>
</feature>
<dbReference type="OrthoDB" id="4072855at2759"/>
<dbReference type="AlphaFoldDB" id="A0A9P0VYF3"/>
<sequence>MEFQHKRQTHVAQHQSQTRYGSGNPDTEALSTLGMRIRKAVSDGYTTPNASSYSYGDQSYVNRRVPLPAGMDEPPSLVGSTGSTVGTASNLSDWGNTASVPVAHPVTIPEGPVEAFTKRKFEANQDTGYSRYRENVDYSSKYGNLSFNEEF</sequence>
<feature type="region of interest" description="Disordered" evidence="7">
    <location>
        <begin position="1"/>
        <end position="29"/>
    </location>
</feature>
<keyword evidence="6" id="KW-0539">Nucleus</keyword>
<evidence type="ECO:0000256" key="4">
    <source>
        <dbReference type="ARBA" id="ARBA00021625"/>
    </source>
</evidence>
<dbReference type="Proteomes" id="UP000837801">
    <property type="component" value="Unassembled WGS sequence"/>
</dbReference>
<evidence type="ECO:0000256" key="6">
    <source>
        <dbReference type="ARBA" id="ARBA00023242"/>
    </source>
</evidence>
<comment type="similarity">
    <text evidence="3">Belongs to the DIF1/spd1 family.</text>
</comment>
<dbReference type="EMBL" id="CAKXYY010000007">
    <property type="protein sequence ID" value="CAH2352507.1"/>
    <property type="molecule type" value="Genomic_DNA"/>
</dbReference>
<dbReference type="GO" id="GO:0005634">
    <property type="term" value="C:nucleus"/>
    <property type="evidence" value="ECO:0007669"/>
    <property type="project" value="UniProtKB-SubCell"/>
</dbReference>
<protein>
    <recommendedName>
        <fullName evidence="4">Damage-regulated import facilitator 1</fullName>
    </recommendedName>
</protein>
<evidence type="ECO:0000256" key="5">
    <source>
        <dbReference type="ARBA" id="ARBA00022490"/>
    </source>
</evidence>
<accession>A0A9P0VYF3</accession>